<comment type="caution">
    <text evidence="4">The sequence shown here is derived from an EMBL/GenBank/DDBJ whole genome shotgun (WGS) entry which is preliminary data.</text>
</comment>
<sequence>MKVIHLTGGGDIGGAKTHVVSLIKNLGKNIDVKLISLRAGDFADEARAAGIDTQVVYSGNIILDILRVIKIINSGNYDIIHSHGAKANMFAVISKIFTGLPIVTTVHSDYRLDYMHSIPKKYSFGVINSIALRLIDNYICVSSDLREKLIDRGFMPNKLFTIPNGIDFNIDVKIHGREEFAKKYNVPLQSGDVVVGILARLTPVKGIGTFIKAAGVVADKNPSVKFLIAGDGEDRSSLEQMAASLGLQDNVYFLGWVSEIFEFLSVIDINVLSSLSEGFPYSILEGALLKKATISTNVGGIPDLIESGINGYLFNPGDHESLGRHIIELSDNTSKRLEIGDMLYSKAKLHYSLDSMRKTQLEIYGTLLARSRSRHLYDIILSGYYGFKNSGDDAILMAIINDIRTYKKDVKIMVLSHNPMETKKSHNVDSTNRLNIISITKAMRRSKLFINGGGNLMQDDTSTRSLIYYLGATWLAKKMGAKVMVYANGIGPINKSFNRKLTRIVLNQVDVITLREEFSRREVSNLGINSPEILVTADPSLTVVPISSKNADDILSAEGIDLSHSFIGFSARSCENSSVYDHTVIARAADYVIDRYGSIPVFIPMQPSDTEIIRRIVSQMKGKGYILTGQYQVSEILGIISRMEMLIGMRLHSLIYAANLGIPVIGLVYDPKVEAFLEYFHQASAGSIEDLNYDRLVVIIDDVWLNKSKIKGQLNKITSQLKEKALQNAQIAVRLIEEKEG</sequence>
<evidence type="ECO:0000259" key="2">
    <source>
        <dbReference type="Pfam" id="PF04230"/>
    </source>
</evidence>
<keyword evidence="4" id="KW-0808">Transferase</keyword>
<dbReference type="InterPro" id="IPR019896">
    <property type="entry name" value="Polysacch_pyruvyl_Trfase_CsaB"/>
</dbReference>
<gene>
    <name evidence="4" type="ORF">DFR58_12268</name>
</gene>
<dbReference type="Proteomes" id="UP000253034">
    <property type="component" value="Unassembled WGS sequence"/>
</dbReference>
<dbReference type="EMBL" id="QPJT01000022">
    <property type="protein sequence ID" value="RCX12379.1"/>
    <property type="molecule type" value="Genomic_DNA"/>
</dbReference>
<feature type="domain" description="Polysaccharide pyruvyl transferase" evidence="2">
    <location>
        <begin position="389"/>
        <end position="671"/>
    </location>
</feature>
<dbReference type="GO" id="GO:0016757">
    <property type="term" value="F:glycosyltransferase activity"/>
    <property type="evidence" value="ECO:0007669"/>
    <property type="project" value="InterPro"/>
</dbReference>
<reference evidence="4 5" key="1">
    <citation type="submission" date="2018-07" db="EMBL/GenBank/DDBJ databases">
        <title>Genomic Encyclopedia of Type Strains, Phase IV (KMG-IV): sequencing the most valuable type-strain genomes for metagenomic binning, comparative biology and taxonomic classification.</title>
        <authorList>
            <person name="Goeker M."/>
        </authorList>
    </citation>
    <scope>NUCLEOTIDE SEQUENCE [LARGE SCALE GENOMIC DNA]</scope>
    <source>
        <strain evidence="4 5">DSM 27016</strain>
    </source>
</reference>
<dbReference type="Pfam" id="PF00534">
    <property type="entry name" value="Glycos_transf_1"/>
    <property type="match status" value="1"/>
</dbReference>
<protein>
    <submittedName>
        <fullName evidence="4">Polysaccharide pyruvyl transferase CsaB</fullName>
    </submittedName>
</protein>
<evidence type="ECO:0000259" key="1">
    <source>
        <dbReference type="Pfam" id="PF00534"/>
    </source>
</evidence>
<name>A0A369ASQ7_9FIRM</name>
<dbReference type="NCBIfam" id="TIGR03609">
    <property type="entry name" value="S_layer_CsaB"/>
    <property type="match status" value="1"/>
</dbReference>
<dbReference type="Pfam" id="PF04230">
    <property type="entry name" value="PS_pyruv_trans"/>
    <property type="match status" value="1"/>
</dbReference>
<dbReference type="InterPro" id="IPR001296">
    <property type="entry name" value="Glyco_trans_1"/>
</dbReference>
<organism evidence="4 5">
    <name type="scientific">Anaerobacterium chartisolvens</name>
    <dbReference type="NCBI Taxonomy" id="1297424"/>
    <lineage>
        <taxon>Bacteria</taxon>
        <taxon>Bacillati</taxon>
        <taxon>Bacillota</taxon>
        <taxon>Clostridia</taxon>
        <taxon>Eubacteriales</taxon>
        <taxon>Oscillospiraceae</taxon>
        <taxon>Anaerobacterium</taxon>
    </lineage>
</organism>
<dbReference type="PANTHER" id="PTHR36836:SF1">
    <property type="entry name" value="COLANIC ACID BIOSYNTHESIS PROTEIN WCAK"/>
    <property type="match status" value="1"/>
</dbReference>
<dbReference type="Pfam" id="PF13439">
    <property type="entry name" value="Glyco_transf_4"/>
    <property type="match status" value="1"/>
</dbReference>
<evidence type="ECO:0000313" key="4">
    <source>
        <dbReference type="EMBL" id="RCX12379.1"/>
    </source>
</evidence>
<dbReference type="Gene3D" id="3.40.50.2000">
    <property type="entry name" value="Glycogen Phosphorylase B"/>
    <property type="match status" value="3"/>
</dbReference>
<dbReference type="OrthoDB" id="3199616at2"/>
<feature type="domain" description="Glycosyl transferase family 1" evidence="1">
    <location>
        <begin position="188"/>
        <end position="339"/>
    </location>
</feature>
<accession>A0A369ASQ7</accession>
<dbReference type="InterPro" id="IPR007345">
    <property type="entry name" value="Polysacch_pyruvyl_Trfase"/>
</dbReference>
<evidence type="ECO:0000313" key="5">
    <source>
        <dbReference type="Proteomes" id="UP000253034"/>
    </source>
</evidence>
<dbReference type="SUPFAM" id="SSF53756">
    <property type="entry name" value="UDP-Glycosyltransferase/glycogen phosphorylase"/>
    <property type="match status" value="2"/>
</dbReference>
<dbReference type="RefSeq" id="WP_114298995.1">
    <property type="nucleotide sequence ID" value="NZ_QPJT01000022.1"/>
</dbReference>
<dbReference type="PANTHER" id="PTHR36836">
    <property type="entry name" value="COLANIC ACID BIOSYNTHESIS PROTEIN WCAK"/>
    <property type="match status" value="1"/>
</dbReference>
<feature type="domain" description="Glycosyltransferase subfamily 4-like N-terminal" evidence="3">
    <location>
        <begin position="12"/>
        <end position="167"/>
    </location>
</feature>
<dbReference type="AlphaFoldDB" id="A0A369ASQ7"/>
<dbReference type="CDD" id="cd03801">
    <property type="entry name" value="GT4_PimA-like"/>
    <property type="match status" value="1"/>
</dbReference>
<proteinExistence type="predicted"/>
<dbReference type="InterPro" id="IPR028098">
    <property type="entry name" value="Glyco_trans_4-like_N"/>
</dbReference>
<evidence type="ECO:0000259" key="3">
    <source>
        <dbReference type="Pfam" id="PF13439"/>
    </source>
</evidence>
<keyword evidence="5" id="KW-1185">Reference proteome</keyword>